<gene>
    <name evidence="4" type="ORF">NJR55_10205</name>
</gene>
<sequence length="133" mass="14846">MTVLAPVNDILQDMADSLENLALLQQRELNAIVERQHADVNAIADAKEKTLIHISELDQQLAQHPDNEQLKDDPDLAEAVAAIKTTLSDVQHQSQVNERVVQSTLNSIEQLKQSILQSARKDTLTYNSKGKIR</sequence>
<evidence type="ECO:0000256" key="2">
    <source>
        <dbReference type="ARBA" id="ARBA00007703"/>
    </source>
</evidence>
<keyword evidence="5" id="KW-1185">Reference proteome</keyword>
<keyword evidence="4" id="KW-0282">Flagellum</keyword>
<dbReference type="GO" id="GO:0044780">
    <property type="term" value="P:bacterial-type flagellum assembly"/>
    <property type="evidence" value="ECO:0007669"/>
    <property type="project" value="InterPro"/>
</dbReference>
<proteinExistence type="inferred from homology"/>
<keyword evidence="4" id="KW-0969">Cilium</keyword>
<organism evidence="4 5">
    <name type="scientific">Idiomarina rhizosphaerae</name>
    <dbReference type="NCBI Taxonomy" id="2961572"/>
    <lineage>
        <taxon>Bacteria</taxon>
        <taxon>Pseudomonadati</taxon>
        <taxon>Pseudomonadota</taxon>
        <taxon>Gammaproteobacteria</taxon>
        <taxon>Alteromonadales</taxon>
        <taxon>Idiomarinaceae</taxon>
        <taxon>Idiomarina</taxon>
    </lineage>
</organism>
<evidence type="ECO:0000313" key="5">
    <source>
        <dbReference type="Proteomes" id="UP001139474"/>
    </source>
</evidence>
<dbReference type="Proteomes" id="UP001139474">
    <property type="component" value="Unassembled WGS sequence"/>
</dbReference>
<dbReference type="SUPFAM" id="SSF140566">
    <property type="entry name" value="FlgN-like"/>
    <property type="match status" value="1"/>
</dbReference>
<keyword evidence="3" id="KW-1005">Bacterial flagellum biogenesis</keyword>
<dbReference type="AlphaFoldDB" id="A0A9X2JTJ0"/>
<dbReference type="InterPro" id="IPR036679">
    <property type="entry name" value="FlgN-like_sf"/>
</dbReference>
<dbReference type="Gene3D" id="1.20.58.300">
    <property type="entry name" value="FlgN-like"/>
    <property type="match status" value="1"/>
</dbReference>
<name>A0A9X2JTJ0_9GAMM</name>
<evidence type="ECO:0000256" key="3">
    <source>
        <dbReference type="ARBA" id="ARBA00022795"/>
    </source>
</evidence>
<evidence type="ECO:0000256" key="1">
    <source>
        <dbReference type="ARBA" id="ARBA00002397"/>
    </source>
</evidence>
<comment type="function">
    <text evidence="1">Required for the efficient initiation of filament assembly.</text>
</comment>
<dbReference type="EMBL" id="JAMZDE010000007">
    <property type="protein sequence ID" value="MCP1339960.1"/>
    <property type="molecule type" value="Genomic_DNA"/>
</dbReference>
<dbReference type="InterPro" id="IPR007809">
    <property type="entry name" value="FlgN-like"/>
</dbReference>
<protein>
    <submittedName>
        <fullName evidence="4">Flagellar protein FlgN</fullName>
    </submittedName>
</protein>
<accession>A0A9X2JTJ0</accession>
<comment type="caution">
    <text evidence="4">The sequence shown here is derived from an EMBL/GenBank/DDBJ whole genome shotgun (WGS) entry which is preliminary data.</text>
</comment>
<dbReference type="RefSeq" id="WP_253619834.1">
    <property type="nucleotide sequence ID" value="NZ_JAMZDE010000007.1"/>
</dbReference>
<reference evidence="4" key="1">
    <citation type="submission" date="2022-06" db="EMBL/GenBank/DDBJ databases">
        <title>Idiomarina rhizosphaerae M1R2S28.</title>
        <authorList>
            <person name="Sun J.-Q."/>
            <person name="Li L.-F."/>
        </authorList>
    </citation>
    <scope>NUCLEOTIDE SEQUENCE</scope>
    <source>
        <strain evidence="4">M1R2S28</strain>
    </source>
</reference>
<dbReference type="Pfam" id="PF05130">
    <property type="entry name" value="FlgN"/>
    <property type="match status" value="1"/>
</dbReference>
<comment type="similarity">
    <text evidence="2">Belongs to the FlgN family.</text>
</comment>
<evidence type="ECO:0000313" key="4">
    <source>
        <dbReference type="EMBL" id="MCP1339960.1"/>
    </source>
</evidence>
<keyword evidence="4" id="KW-0966">Cell projection</keyword>